<feature type="domain" description="Luciferase-like" evidence="6">
    <location>
        <begin position="13"/>
        <end position="208"/>
    </location>
</feature>
<evidence type="ECO:0000256" key="3">
    <source>
        <dbReference type="ARBA" id="ARBA00023002"/>
    </source>
</evidence>
<feature type="compositionally biased region" description="Basic and acidic residues" evidence="5">
    <location>
        <begin position="297"/>
        <end position="323"/>
    </location>
</feature>
<evidence type="ECO:0000256" key="4">
    <source>
        <dbReference type="ARBA" id="ARBA00023033"/>
    </source>
</evidence>
<proteinExistence type="predicted"/>
<comment type="caution">
    <text evidence="7">The sequence shown here is derived from an EMBL/GenBank/DDBJ whole genome shotgun (WGS) entry which is preliminary data.</text>
</comment>
<accession>A0A8J7KNY6</accession>
<keyword evidence="2" id="KW-0288">FMN</keyword>
<dbReference type="RefSeq" id="WP_197007278.1">
    <property type="nucleotide sequence ID" value="NZ_BONS01000019.1"/>
</dbReference>
<dbReference type="GO" id="GO:0008726">
    <property type="term" value="F:alkanesulfonate monooxygenase activity"/>
    <property type="evidence" value="ECO:0007669"/>
    <property type="project" value="TreeGrafter"/>
</dbReference>
<keyword evidence="3" id="KW-0560">Oxidoreductase</keyword>
<evidence type="ECO:0000256" key="5">
    <source>
        <dbReference type="SAM" id="MobiDB-lite"/>
    </source>
</evidence>
<dbReference type="NCBIfam" id="TIGR03619">
    <property type="entry name" value="F420_Rv2161c"/>
    <property type="match status" value="1"/>
</dbReference>
<dbReference type="InterPro" id="IPR011251">
    <property type="entry name" value="Luciferase-like_dom"/>
</dbReference>
<evidence type="ECO:0000259" key="6">
    <source>
        <dbReference type="Pfam" id="PF00296"/>
    </source>
</evidence>
<name>A0A8J7KNY6_9ACTN</name>
<dbReference type="InterPro" id="IPR036661">
    <property type="entry name" value="Luciferase-like_sf"/>
</dbReference>
<evidence type="ECO:0000313" key="7">
    <source>
        <dbReference type="EMBL" id="MBG6140766.1"/>
    </source>
</evidence>
<keyword evidence="1" id="KW-0285">Flavoprotein</keyword>
<dbReference type="Proteomes" id="UP000622552">
    <property type="component" value="Unassembled WGS sequence"/>
</dbReference>
<dbReference type="AlphaFoldDB" id="A0A8J7KNY6"/>
<keyword evidence="4" id="KW-0503">Monooxygenase</keyword>
<dbReference type="Gene3D" id="3.20.20.30">
    <property type="entry name" value="Luciferase-like domain"/>
    <property type="match status" value="1"/>
</dbReference>
<dbReference type="SUPFAM" id="SSF51679">
    <property type="entry name" value="Bacterial luciferase-like"/>
    <property type="match status" value="1"/>
</dbReference>
<keyword evidence="8" id="KW-1185">Reference proteome</keyword>
<dbReference type="PANTHER" id="PTHR42847:SF4">
    <property type="entry name" value="ALKANESULFONATE MONOOXYGENASE-RELATED"/>
    <property type="match status" value="1"/>
</dbReference>
<protein>
    <submittedName>
        <fullName evidence="7">Putative F420-dependent oxidoreductase</fullName>
    </submittedName>
</protein>
<dbReference type="InterPro" id="IPR050172">
    <property type="entry name" value="SsuD_RutA_monooxygenase"/>
</dbReference>
<sequence>MQIGVNVPNFGPGTDPGVLRSWARTVEGLGYDLLMVSDHVAITPDVAERYPAPFYEPFTTLSWLAGITSRVRLGTTVLLMPYRHPLLVARMAANLHQLSGGRLVLGVGVGWARQEFEALGVRFDRRGRLTDEHLLALRAAWADEDDYAAGRVPIWVGGNSDAALRRTVRLGDAWHPLRFTLDWFRAAVDRLRAVAAEERRPVPALAPRITLRLTEEPVTAPDRGAGEGTIDQVVDDLGHLRGFGVETVVLDPYQGDPAETLRPEVAWGMLEAVAARLVPARDRGSAEGRGSVAGRKPGADRESPASRGSGTDRESPADREAVADRVSAARGADRT</sequence>
<feature type="region of interest" description="Disordered" evidence="5">
    <location>
        <begin position="281"/>
        <end position="335"/>
    </location>
</feature>
<evidence type="ECO:0000256" key="1">
    <source>
        <dbReference type="ARBA" id="ARBA00022630"/>
    </source>
</evidence>
<dbReference type="GO" id="GO:0046306">
    <property type="term" value="P:alkanesulfonate catabolic process"/>
    <property type="evidence" value="ECO:0007669"/>
    <property type="project" value="TreeGrafter"/>
</dbReference>
<dbReference type="Pfam" id="PF00296">
    <property type="entry name" value="Bac_luciferase"/>
    <property type="match status" value="1"/>
</dbReference>
<dbReference type="EMBL" id="JADOUF010000001">
    <property type="protein sequence ID" value="MBG6140766.1"/>
    <property type="molecule type" value="Genomic_DNA"/>
</dbReference>
<evidence type="ECO:0000256" key="2">
    <source>
        <dbReference type="ARBA" id="ARBA00022643"/>
    </source>
</evidence>
<organism evidence="7 8">
    <name type="scientific">Longispora fulva</name>
    <dbReference type="NCBI Taxonomy" id="619741"/>
    <lineage>
        <taxon>Bacteria</taxon>
        <taxon>Bacillati</taxon>
        <taxon>Actinomycetota</taxon>
        <taxon>Actinomycetes</taxon>
        <taxon>Micromonosporales</taxon>
        <taxon>Micromonosporaceae</taxon>
        <taxon>Longispora</taxon>
    </lineage>
</organism>
<dbReference type="InterPro" id="IPR019921">
    <property type="entry name" value="Lucif-like_OxRdtase_Rv2161c"/>
</dbReference>
<dbReference type="PANTHER" id="PTHR42847">
    <property type="entry name" value="ALKANESULFONATE MONOOXYGENASE"/>
    <property type="match status" value="1"/>
</dbReference>
<reference evidence="7" key="1">
    <citation type="submission" date="2020-11" db="EMBL/GenBank/DDBJ databases">
        <title>Sequencing the genomes of 1000 actinobacteria strains.</title>
        <authorList>
            <person name="Klenk H.-P."/>
        </authorList>
    </citation>
    <scope>NUCLEOTIDE SEQUENCE</scope>
    <source>
        <strain evidence="7">DSM 45356</strain>
    </source>
</reference>
<gene>
    <name evidence="7" type="ORF">IW245_006960</name>
</gene>
<evidence type="ECO:0000313" key="8">
    <source>
        <dbReference type="Proteomes" id="UP000622552"/>
    </source>
</evidence>